<dbReference type="Pfam" id="PF07690">
    <property type="entry name" value="MFS_1"/>
    <property type="match status" value="1"/>
</dbReference>
<feature type="transmembrane region" description="Helical" evidence="6">
    <location>
        <begin position="44"/>
        <end position="63"/>
    </location>
</feature>
<dbReference type="PANTHER" id="PTHR23501">
    <property type="entry name" value="MAJOR FACILITATOR SUPERFAMILY"/>
    <property type="match status" value="1"/>
</dbReference>
<feature type="transmembrane region" description="Helical" evidence="6">
    <location>
        <begin position="6"/>
        <end position="32"/>
    </location>
</feature>
<name>J8PYS4_SACAR</name>
<dbReference type="OrthoDB" id="10021397at2759"/>
<dbReference type="Gene3D" id="1.20.1720.10">
    <property type="entry name" value="Multidrug resistance protein D"/>
    <property type="match status" value="1"/>
</dbReference>
<evidence type="ECO:0000256" key="5">
    <source>
        <dbReference type="ARBA" id="ARBA00023136"/>
    </source>
</evidence>
<keyword evidence="4 6" id="KW-1133">Transmembrane helix</keyword>
<evidence type="ECO:0000256" key="6">
    <source>
        <dbReference type="SAM" id="Phobius"/>
    </source>
</evidence>
<dbReference type="SUPFAM" id="SSF103473">
    <property type="entry name" value="MFS general substrate transporter"/>
    <property type="match status" value="2"/>
</dbReference>
<feature type="transmembrane region" description="Helical" evidence="6">
    <location>
        <begin position="302"/>
        <end position="322"/>
    </location>
</feature>
<protein>
    <submittedName>
        <fullName evidence="8">Sge1p</fullName>
    </submittedName>
</protein>
<evidence type="ECO:0000256" key="4">
    <source>
        <dbReference type="ARBA" id="ARBA00022989"/>
    </source>
</evidence>
<evidence type="ECO:0000256" key="2">
    <source>
        <dbReference type="ARBA" id="ARBA00008335"/>
    </source>
</evidence>
<dbReference type="EMBL" id="ALIE01000187">
    <property type="protein sequence ID" value="EJS41561.1"/>
    <property type="molecule type" value="Genomic_DNA"/>
</dbReference>
<dbReference type="PROSITE" id="PS50850">
    <property type="entry name" value="MFS"/>
    <property type="match status" value="1"/>
</dbReference>
<dbReference type="InterPro" id="IPR020846">
    <property type="entry name" value="MFS_dom"/>
</dbReference>
<gene>
    <name evidence="8" type="ORF">SU7_3439</name>
</gene>
<dbReference type="InterPro" id="IPR011701">
    <property type="entry name" value="MFS"/>
</dbReference>
<comment type="caution">
    <text evidence="8">The sequence shown here is derived from an EMBL/GenBank/DDBJ whole genome shotgun (WGS) entry which is preliminary data.</text>
</comment>
<dbReference type="FunFam" id="1.20.1250.20:FF:000373">
    <property type="entry name" value="Vacuolar basic amino acid transporter"/>
    <property type="match status" value="1"/>
</dbReference>
<evidence type="ECO:0000313" key="9">
    <source>
        <dbReference type="Proteomes" id="UP000006968"/>
    </source>
</evidence>
<dbReference type="GO" id="GO:0005886">
    <property type="term" value="C:plasma membrane"/>
    <property type="evidence" value="ECO:0007669"/>
    <property type="project" value="TreeGrafter"/>
</dbReference>
<feature type="transmembrane region" description="Helical" evidence="6">
    <location>
        <begin position="104"/>
        <end position="125"/>
    </location>
</feature>
<keyword evidence="9" id="KW-1185">Reference proteome</keyword>
<feature type="transmembrane region" description="Helical" evidence="6">
    <location>
        <begin position="371"/>
        <end position="393"/>
    </location>
</feature>
<dbReference type="PANTHER" id="PTHR23501:SF198">
    <property type="entry name" value="AZOLE RESISTANCE PROTEIN 1-RELATED"/>
    <property type="match status" value="1"/>
</dbReference>
<reference evidence="8 9" key="1">
    <citation type="journal article" date="2013" name="BMC Genomics">
        <title>High quality de novo sequencing and assembly of the Saccharomyces arboricolus genome.</title>
        <authorList>
            <person name="Liti G."/>
            <person name="Nguyen Ba A.N."/>
            <person name="Blythe M."/>
            <person name="Mueller C.A."/>
            <person name="Bergstroem A."/>
            <person name="Cubillos F.A."/>
            <person name="Dafhnis-Calas F."/>
            <person name="Khoshraftar S."/>
            <person name="Malla S."/>
            <person name="Mehta N."/>
            <person name="Siow C.C."/>
            <person name="Warringer J."/>
            <person name="Moses A.M."/>
            <person name="Louis E.J."/>
            <person name="Nieduszynski C.A."/>
        </authorList>
    </citation>
    <scope>NUCLEOTIDE SEQUENCE [LARGE SCALE GENOMIC DNA]</scope>
    <source>
        <strain evidence="9">H-6 / AS 2.3317 / CBS 10644</strain>
    </source>
</reference>
<dbReference type="AlphaFoldDB" id="J8PYS4"/>
<feature type="transmembrane region" description="Helical" evidence="6">
    <location>
        <begin position="163"/>
        <end position="187"/>
    </location>
</feature>
<accession>J8PYS4</accession>
<proteinExistence type="inferred from homology"/>
<feature type="transmembrane region" description="Helical" evidence="6">
    <location>
        <begin position="343"/>
        <end position="365"/>
    </location>
</feature>
<evidence type="ECO:0000256" key="1">
    <source>
        <dbReference type="ARBA" id="ARBA00004141"/>
    </source>
</evidence>
<keyword evidence="3 6" id="KW-0812">Transmembrane</keyword>
<feature type="transmembrane region" description="Helical" evidence="6">
    <location>
        <begin position="509"/>
        <end position="530"/>
    </location>
</feature>
<evidence type="ECO:0000259" key="7">
    <source>
        <dbReference type="PROSITE" id="PS50850"/>
    </source>
</evidence>
<comment type="similarity">
    <text evidence="2">Belongs to the major facilitator superfamily.</text>
</comment>
<sequence length="544" mass="59597">MNKTLSLTLCITSLLLTLFLAALDIVIVVTLYDTIGIKFHDFGNIGWLVTGYALSNAVFMLLWGRLAEILGTTECLMISVVIFEIGSLISALSNTMGTLIGGRVIAGFGGSGIESLAFVVGTSIVQENYRGIMITALAVSYVIAEGVGPFIGGAFNEHLSWRWCFYINLPIGAFAFISLSFCCASGGKWLSKKWLLSKINSITSYKYYEIFKASFWKKVFQILVFKLDMIGIILSSAGFTLLMLGLSFGGNNFAWNSSIIISFFTLGPILLILFCAYDFHILPLLGVHYKSKYARPLLTWKIASNAGIFTSSITGFFSCFAYELQSAYLVQLYQLVLKRNSMLASIHLWELSIPAMITTMATAYLNAKYGIIKPAIVFGVLCGIVGSGIFTLINGEISQSIGYSFLPGIAFGSIFQATLLSSQVQITPDDPDFQNKFIEVTAFNSFAKSLGFSFGGNIGAMIFTASLKNQLRSSNTNLPQFTSIETLLAYRTEHYDGPQSLLSQFINTAIHNVFYCALGCYALSFFFGVFTSSKKTSVSVKKQQ</sequence>
<dbReference type="HOGENOM" id="CLU_000960_22_1_1"/>
<dbReference type="Proteomes" id="UP000006968">
    <property type="component" value="Chromosome XV"/>
</dbReference>
<feature type="transmembrane region" description="Helical" evidence="6">
    <location>
        <begin position="131"/>
        <end position="151"/>
    </location>
</feature>
<keyword evidence="5 6" id="KW-0472">Membrane</keyword>
<feature type="domain" description="Major facilitator superfamily (MFS) profile" evidence="7">
    <location>
        <begin position="10"/>
        <end position="536"/>
    </location>
</feature>
<organism evidence="8 9">
    <name type="scientific">Saccharomyces arboricola (strain H-6 / AS 2.3317 / CBS 10644)</name>
    <name type="common">Yeast</name>
    <dbReference type="NCBI Taxonomy" id="1160507"/>
    <lineage>
        <taxon>Eukaryota</taxon>
        <taxon>Fungi</taxon>
        <taxon>Dikarya</taxon>
        <taxon>Ascomycota</taxon>
        <taxon>Saccharomycotina</taxon>
        <taxon>Saccharomycetes</taxon>
        <taxon>Saccharomycetales</taxon>
        <taxon>Saccharomycetaceae</taxon>
        <taxon>Saccharomyces</taxon>
    </lineage>
</organism>
<feature type="transmembrane region" description="Helical" evidence="6">
    <location>
        <begin position="260"/>
        <end position="282"/>
    </location>
</feature>
<dbReference type="InterPro" id="IPR036259">
    <property type="entry name" value="MFS_trans_sf"/>
</dbReference>
<feature type="transmembrane region" description="Helical" evidence="6">
    <location>
        <begin position="229"/>
        <end position="248"/>
    </location>
</feature>
<feature type="transmembrane region" description="Helical" evidence="6">
    <location>
        <begin position="405"/>
        <end position="426"/>
    </location>
</feature>
<evidence type="ECO:0000256" key="3">
    <source>
        <dbReference type="ARBA" id="ARBA00022692"/>
    </source>
</evidence>
<comment type="subcellular location">
    <subcellularLocation>
        <location evidence="1">Membrane</location>
        <topology evidence="1">Multi-pass membrane protein</topology>
    </subcellularLocation>
</comment>
<dbReference type="GO" id="GO:0022857">
    <property type="term" value="F:transmembrane transporter activity"/>
    <property type="evidence" value="ECO:0007669"/>
    <property type="project" value="InterPro"/>
</dbReference>
<feature type="transmembrane region" description="Helical" evidence="6">
    <location>
        <begin position="69"/>
        <end position="92"/>
    </location>
</feature>
<feature type="transmembrane region" description="Helical" evidence="6">
    <location>
        <begin position="446"/>
        <end position="467"/>
    </location>
</feature>
<evidence type="ECO:0000313" key="8">
    <source>
        <dbReference type="EMBL" id="EJS41561.1"/>
    </source>
</evidence>